<dbReference type="PROSITE" id="PS50072">
    <property type="entry name" value="CSA_PPIASE_2"/>
    <property type="match status" value="1"/>
</dbReference>
<protein>
    <recommendedName>
        <fullName evidence="4">Peptidyl-prolyl cis-trans isomerase</fullName>
        <shortName evidence="4">PPIase</shortName>
        <ecNumber evidence="4">5.2.1.8</ecNumber>
    </recommendedName>
</protein>
<keyword evidence="7" id="KW-1185">Reference proteome</keyword>
<reference evidence="6 7" key="1">
    <citation type="submission" date="2024-04" db="EMBL/GenBank/DDBJ databases">
        <authorList>
            <person name="Rising A."/>
            <person name="Reimegard J."/>
            <person name="Sonavane S."/>
            <person name="Akerstrom W."/>
            <person name="Nylinder S."/>
            <person name="Hedman E."/>
            <person name="Kallberg Y."/>
        </authorList>
    </citation>
    <scope>NUCLEOTIDE SEQUENCE [LARGE SCALE GENOMIC DNA]</scope>
</reference>
<keyword evidence="4" id="KW-0732">Signal</keyword>
<dbReference type="Pfam" id="PF00160">
    <property type="entry name" value="Pro_isomerase"/>
    <property type="match status" value="1"/>
</dbReference>
<dbReference type="PANTHER" id="PTHR11071">
    <property type="entry name" value="PEPTIDYL-PROLYL CIS-TRANS ISOMERASE"/>
    <property type="match status" value="1"/>
</dbReference>
<accession>A0AAV2AUW7</accession>
<dbReference type="Gene3D" id="2.40.100.10">
    <property type="entry name" value="Cyclophilin-like"/>
    <property type="match status" value="1"/>
</dbReference>
<dbReference type="GO" id="GO:0006457">
    <property type="term" value="P:protein folding"/>
    <property type="evidence" value="ECO:0007669"/>
    <property type="project" value="TreeGrafter"/>
</dbReference>
<name>A0AAV2AUW7_9ARAC</name>
<dbReference type="AlphaFoldDB" id="A0AAV2AUW7"/>
<dbReference type="PANTHER" id="PTHR11071:SF561">
    <property type="entry name" value="PEPTIDYL-PROLYL CIS-TRANS ISOMERASE D-RELATED"/>
    <property type="match status" value="1"/>
</dbReference>
<dbReference type="PRINTS" id="PR00153">
    <property type="entry name" value="CSAPPISMRASE"/>
</dbReference>
<dbReference type="FunFam" id="2.40.100.10:FF:000001">
    <property type="entry name" value="Peptidyl-prolyl cis-trans isomerase"/>
    <property type="match status" value="1"/>
</dbReference>
<evidence type="ECO:0000313" key="7">
    <source>
        <dbReference type="Proteomes" id="UP001497382"/>
    </source>
</evidence>
<comment type="caution">
    <text evidence="6">The sequence shown here is derived from an EMBL/GenBank/DDBJ whole genome shotgun (WGS) entry which is preliminary data.</text>
</comment>
<evidence type="ECO:0000256" key="2">
    <source>
        <dbReference type="ARBA" id="ARBA00023110"/>
    </source>
</evidence>
<keyword evidence="2 4" id="KW-0697">Rotamase</keyword>
<comment type="similarity">
    <text evidence="4">Belongs to the cyclophilin-type PPIase family.</text>
</comment>
<evidence type="ECO:0000256" key="4">
    <source>
        <dbReference type="RuleBase" id="RU363019"/>
    </source>
</evidence>
<dbReference type="InterPro" id="IPR002130">
    <property type="entry name" value="Cyclophilin-type_PPIase_dom"/>
</dbReference>
<dbReference type="EC" id="5.2.1.8" evidence="4"/>
<feature type="domain" description="PPIase cyclophilin-type" evidence="5">
    <location>
        <begin position="68"/>
        <end position="234"/>
    </location>
</feature>
<evidence type="ECO:0000256" key="1">
    <source>
        <dbReference type="ARBA" id="ARBA00000971"/>
    </source>
</evidence>
<dbReference type="GO" id="GO:0003755">
    <property type="term" value="F:peptidyl-prolyl cis-trans isomerase activity"/>
    <property type="evidence" value="ECO:0007669"/>
    <property type="project" value="UniProtKB-UniRule"/>
</dbReference>
<dbReference type="InterPro" id="IPR029000">
    <property type="entry name" value="Cyclophilin-like_dom_sf"/>
</dbReference>
<dbReference type="GO" id="GO:0005737">
    <property type="term" value="C:cytoplasm"/>
    <property type="evidence" value="ECO:0007669"/>
    <property type="project" value="TreeGrafter"/>
</dbReference>
<proteinExistence type="inferred from homology"/>
<feature type="signal peptide" evidence="4">
    <location>
        <begin position="1"/>
        <end position="17"/>
    </location>
</feature>
<dbReference type="EMBL" id="CAXIEN010000222">
    <property type="protein sequence ID" value="CAL1287843.1"/>
    <property type="molecule type" value="Genomic_DNA"/>
</dbReference>
<sequence>MKSILLCLCLFVVVANAKQITSSKNWPAQIRNRYLRALKISLKNRLNSKLPLNEQQRETKVDVTHKVYFDVSSGGKPLGTIVIGLFGKVVPKTVSNFATFAGEGYKSMKFEGTKFHRVIKDFMIQGSLSSLPGGDIVAQDGTGSISINGDKYFDDENFVLKHTGPGILSMANAGKNTNGCQFFITTVATPWLDGHHVVFGKVLQGMDVVNTIENVKTTPEDKPVNDVVITRSFVEEVKEKLQVKMD</sequence>
<feature type="chain" id="PRO_5043091749" description="Peptidyl-prolyl cis-trans isomerase" evidence="4">
    <location>
        <begin position="18"/>
        <end position="246"/>
    </location>
</feature>
<gene>
    <name evidence="6" type="ORF">LARSCL_LOCUS15047</name>
</gene>
<organism evidence="6 7">
    <name type="scientific">Larinioides sclopetarius</name>
    <dbReference type="NCBI Taxonomy" id="280406"/>
    <lineage>
        <taxon>Eukaryota</taxon>
        <taxon>Metazoa</taxon>
        <taxon>Ecdysozoa</taxon>
        <taxon>Arthropoda</taxon>
        <taxon>Chelicerata</taxon>
        <taxon>Arachnida</taxon>
        <taxon>Araneae</taxon>
        <taxon>Araneomorphae</taxon>
        <taxon>Entelegynae</taxon>
        <taxon>Araneoidea</taxon>
        <taxon>Araneidae</taxon>
        <taxon>Larinioides</taxon>
    </lineage>
</organism>
<evidence type="ECO:0000313" key="6">
    <source>
        <dbReference type="EMBL" id="CAL1287843.1"/>
    </source>
</evidence>
<evidence type="ECO:0000259" key="5">
    <source>
        <dbReference type="PROSITE" id="PS50072"/>
    </source>
</evidence>
<evidence type="ECO:0000256" key="3">
    <source>
        <dbReference type="ARBA" id="ARBA00023235"/>
    </source>
</evidence>
<dbReference type="SUPFAM" id="SSF50891">
    <property type="entry name" value="Cyclophilin-like"/>
    <property type="match status" value="1"/>
</dbReference>
<dbReference type="GO" id="GO:0016018">
    <property type="term" value="F:cyclosporin A binding"/>
    <property type="evidence" value="ECO:0007669"/>
    <property type="project" value="TreeGrafter"/>
</dbReference>
<keyword evidence="3 4" id="KW-0413">Isomerase</keyword>
<comment type="function">
    <text evidence="4">PPIases accelerate the folding of proteins. It catalyzes the cis-trans isomerization of proline imidic peptide bonds in oligopeptides.</text>
</comment>
<comment type="catalytic activity">
    <reaction evidence="1 4">
        <text>[protein]-peptidylproline (omega=180) = [protein]-peptidylproline (omega=0)</text>
        <dbReference type="Rhea" id="RHEA:16237"/>
        <dbReference type="Rhea" id="RHEA-COMP:10747"/>
        <dbReference type="Rhea" id="RHEA-COMP:10748"/>
        <dbReference type="ChEBI" id="CHEBI:83833"/>
        <dbReference type="ChEBI" id="CHEBI:83834"/>
        <dbReference type="EC" id="5.2.1.8"/>
    </reaction>
</comment>
<dbReference type="Proteomes" id="UP001497382">
    <property type="component" value="Unassembled WGS sequence"/>
</dbReference>